<dbReference type="RefSeq" id="WP_146597756.1">
    <property type="nucleotide sequence ID" value="NZ_SJPY01000001.1"/>
</dbReference>
<dbReference type="EMBL" id="SJPY01000001">
    <property type="protein sequence ID" value="TWU44943.1"/>
    <property type="molecule type" value="Genomic_DNA"/>
</dbReference>
<accession>A0A5C6E5G7</accession>
<proteinExistence type="predicted"/>
<sequence length="428" mass="48774">MPPKSNTERRITGAGQLSLVEHALCPLDPRLSLVENAVYSACYSYPNQEGKRSQANTRVFAPLGLSASDELFLWGLLSLSLRGAEPESELVATPHWFLSQLGLINQSTRRGGRQYQQFREAIRRLSVVNYMNDAFYDPMRSEHRQVCFGFFSYSLPAEPRSSRAWKIAWDPIFFEMVQAIGGNFRFDLEQYRALDTASRRLFLFASKVLSRRAQLHAVDFDQLSIDTLGFSASVPRRVRKDKVNRALKKLIDLQVLSEANVYRTTTGKYFVSMTRGRYFSRQEQRARELSPGESPMMESLLAIGFEREPAVRLITRFRHRPRLLAEWCDITQAAMERFGKSFFKKSPMAFLIDSVDKASKGNRTAPDWWEEIKRLERAKHDLTAEGRAVFAKLQNELFGSLNTKATTAARKTEKGTLTAIGSILGNSK</sequence>
<evidence type="ECO:0000313" key="1">
    <source>
        <dbReference type="EMBL" id="TWU44943.1"/>
    </source>
</evidence>
<evidence type="ECO:0000313" key="2">
    <source>
        <dbReference type="Proteomes" id="UP000315471"/>
    </source>
</evidence>
<dbReference type="Proteomes" id="UP000315471">
    <property type="component" value="Unassembled WGS sequence"/>
</dbReference>
<evidence type="ECO:0008006" key="3">
    <source>
        <dbReference type="Google" id="ProtNLM"/>
    </source>
</evidence>
<gene>
    <name evidence="1" type="ORF">Q31b_01140</name>
</gene>
<dbReference type="AlphaFoldDB" id="A0A5C6E5G7"/>
<protein>
    <recommendedName>
        <fullName evidence="3">Replication initiator protein A</fullName>
    </recommendedName>
</protein>
<dbReference type="OrthoDB" id="235529at2"/>
<name>A0A5C6E5G7_9BACT</name>
<comment type="caution">
    <text evidence="1">The sequence shown here is derived from an EMBL/GenBank/DDBJ whole genome shotgun (WGS) entry which is preliminary data.</text>
</comment>
<organism evidence="1 2">
    <name type="scientific">Novipirellula aureliae</name>
    <dbReference type="NCBI Taxonomy" id="2527966"/>
    <lineage>
        <taxon>Bacteria</taxon>
        <taxon>Pseudomonadati</taxon>
        <taxon>Planctomycetota</taxon>
        <taxon>Planctomycetia</taxon>
        <taxon>Pirellulales</taxon>
        <taxon>Pirellulaceae</taxon>
        <taxon>Novipirellula</taxon>
    </lineage>
</organism>
<keyword evidence="2" id="KW-1185">Reference proteome</keyword>
<reference evidence="1 2" key="1">
    <citation type="submission" date="2019-02" db="EMBL/GenBank/DDBJ databases">
        <title>Deep-cultivation of Planctomycetes and their phenomic and genomic characterization uncovers novel biology.</title>
        <authorList>
            <person name="Wiegand S."/>
            <person name="Jogler M."/>
            <person name="Boedeker C."/>
            <person name="Pinto D."/>
            <person name="Vollmers J."/>
            <person name="Rivas-Marin E."/>
            <person name="Kohn T."/>
            <person name="Peeters S.H."/>
            <person name="Heuer A."/>
            <person name="Rast P."/>
            <person name="Oberbeckmann S."/>
            <person name="Bunk B."/>
            <person name="Jeske O."/>
            <person name="Meyerdierks A."/>
            <person name="Storesund J.E."/>
            <person name="Kallscheuer N."/>
            <person name="Luecker S."/>
            <person name="Lage O.M."/>
            <person name="Pohl T."/>
            <person name="Merkel B.J."/>
            <person name="Hornburger P."/>
            <person name="Mueller R.-W."/>
            <person name="Bruemmer F."/>
            <person name="Labrenz M."/>
            <person name="Spormann A.M."/>
            <person name="Op Den Camp H."/>
            <person name="Overmann J."/>
            <person name="Amann R."/>
            <person name="Jetten M.S.M."/>
            <person name="Mascher T."/>
            <person name="Medema M.H."/>
            <person name="Devos D.P."/>
            <person name="Kaster A.-K."/>
            <person name="Ovreas L."/>
            <person name="Rohde M."/>
            <person name="Galperin M.Y."/>
            <person name="Jogler C."/>
        </authorList>
    </citation>
    <scope>NUCLEOTIDE SEQUENCE [LARGE SCALE GENOMIC DNA]</scope>
    <source>
        <strain evidence="1 2">Q31b</strain>
    </source>
</reference>